<reference evidence="2" key="1">
    <citation type="submission" date="2018-06" db="EMBL/GenBank/DDBJ databases">
        <authorList>
            <person name="Zhirakovskaya E."/>
        </authorList>
    </citation>
    <scope>NUCLEOTIDE SEQUENCE</scope>
</reference>
<feature type="transmembrane region" description="Helical" evidence="1">
    <location>
        <begin position="5"/>
        <end position="24"/>
    </location>
</feature>
<organism evidence="2">
    <name type="scientific">hydrothermal vent metagenome</name>
    <dbReference type="NCBI Taxonomy" id="652676"/>
    <lineage>
        <taxon>unclassified sequences</taxon>
        <taxon>metagenomes</taxon>
        <taxon>ecological metagenomes</taxon>
    </lineage>
</organism>
<dbReference type="AlphaFoldDB" id="A0A3B0YNM7"/>
<dbReference type="EMBL" id="UOFK01000322">
    <property type="protein sequence ID" value="VAW82498.1"/>
    <property type="molecule type" value="Genomic_DNA"/>
</dbReference>
<evidence type="ECO:0008006" key="3">
    <source>
        <dbReference type="Google" id="ProtNLM"/>
    </source>
</evidence>
<accession>A0A3B0YNM7</accession>
<name>A0A3B0YNM7_9ZZZZ</name>
<evidence type="ECO:0000256" key="1">
    <source>
        <dbReference type="SAM" id="Phobius"/>
    </source>
</evidence>
<proteinExistence type="predicted"/>
<keyword evidence="1" id="KW-1133">Transmembrane helix</keyword>
<keyword evidence="1" id="KW-0472">Membrane</keyword>
<gene>
    <name evidence="2" type="ORF">MNBD_GAMMA13-213</name>
</gene>
<protein>
    <recommendedName>
        <fullName evidence="3">Zinc-ribbon domain-containing protein</fullName>
    </recommendedName>
</protein>
<sequence length="166" mass="18558">MGVSIWQLVIITFILGIIVFGVWLNVRILNKAGYSGWWAAILFVPVVNIIMIWVFAFSKWPILNQRRSVSTSKESDEAGELYAIAWRELESENYHESVWAKAFAHANGNEAAAKAGYIELRVSQLLEAEAVEAVRAQRKRCPSCNADVTEAQAVCGSCNKVLPWSQ</sequence>
<feature type="transmembrane region" description="Helical" evidence="1">
    <location>
        <begin position="36"/>
        <end position="57"/>
    </location>
</feature>
<keyword evidence="1" id="KW-0812">Transmembrane</keyword>
<evidence type="ECO:0000313" key="2">
    <source>
        <dbReference type="EMBL" id="VAW82498.1"/>
    </source>
</evidence>